<evidence type="ECO:0000256" key="1">
    <source>
        <dbReference type="SAM" id="MobiDB-lite"/>
    </source>
</evidence>
<feature type="region of interest" description="Disordered" evidence="1">
    <location>
        <begin position="22"/>
        <end position="62"/>
    </location>
</feature>
<keyword evidence="2" id="KW-0732">Signal</keyword>
<gene>
    <name evidence="3" type="ORF">G7066_14205</name>
</gene>
<reference evidence="3 4" key="1">
    <citation type="submission" date="2020-03" db="EMBL/GenBank/DDBJ databases">
        <title>Leucobacter sp. nov., isolated from beetles.</title>
        <authorList>
            <person name="Hyun D.-W."/>
            <person name="Bae J.-W."/>
        </authorList>
    </citation>
    <scope>NUCLEOTIDE SEQUENCE [LARGE SCALE GENOMIC DNA]</scope>
    <source>
        <strain evidence="3 4">HDW9A</strain>
    </source>
</reference>
<feature type="signal peptide" evidence="2">
    <location>
        <begin position="1"/>
        <end position="21"/>
    </location>
</feature>
<organism evidence="3 4">
    <name type="scientific">Leucobacter coleopterorum</name>
    <dbReference type="NCBI Taxonomy" id="2714933"/>
    <lineage>
        <taxon>Bacteria</taxon>
        <taxon>Bacillati</taxon>
        <taxon>Actinomycetota</taxon>
        <taxon>Actinomycetes</taxon>
        <taxon>Micrococcales</taxon>
        <taxon>Microbacteriaceae</taxon>
        <taxon>Leucobacter</taxon>
    </lineage>
</organism>
<feature type="compositionally biased region" description="Pro residues" evidence="1">
    <location>
        <begin position="44"/>
        <end position="58"/>
    </location>
</feature>
<dbReference type="Proteomes" id="UP000503441">
    <property type="component" value="Chromosome"/>
</dbReference>
<dbReference type="EMBL" id="CP049933">
    <property type="protein sequence ID" value="QIM19436.1"/>
    <property type="molecule type" value="Genomic_DNA"/>
</dbReference>
<sequence length="244" mass="25719">MRRTVAAGLVVVGLLAGVAGCATVPDPEPSAKPTTTAKSTASPSPTPAPTVTPTPTPTSTPDLWQRFIDARMPYSFEVPPGWAVVEQPSPYGNQGPLQFLVNDGQGKQQLVFSSQASGFGGRCGDAAPLNVQEMDAEPATIPGYTLTSRTIKNLTSPQFVYRAMQTDKGVVASLGLSDEGITDSCAFYNLLHPGETTISFADATQVSAENPPHLFASTDEAKSFAQSDEYKTLKRILLSLQIAG</sequence>
<evidence type="ECO:0000256" key="2">
    <source>
        <dbReference type="SAM" id="SignalP"/>
    </source>
</evidence>
<name>A0ABX6JYR0_9MICO</name>
<feature type="compositionally biased region" description="Low complexity" evidence="1">
    <location>
        <begin position="31"/>
        <end position="43"/>
    </location>
</feature>
<keyword evidence="4" id="KW-1185">Reference proteome</keyword>
<evidence type="ECO:0008006" key="5">
    <source>
        <dbReference type="Google" id="ProtNLM"/>
    </source>
</evidence>
<feature type="chain" id="PRO_5047466679" description="Lipoprotein" evidence="2">
    <location>
        <begin position="22"/>
        <end position="244"/>
    </location>
</feature>
<dbReference type="RefSeq" id="WP_166331678.1">
    <property type="nucleotide sequence ID" value="NZ_CP049933.1"/>
</dbReference>
<dbReference type="PROSITE" id="PS51257">
    <property type="entry name" value="PROKAR_LIPOPROTEIN"/>
    <property type="match status" value="1"/>
</dbReference>
<protein>
    <recommendedName>
        <fullName evidence="5">Lipoprotein</fullName>
    </recommendedName>
</protein>
<evidence type="ECO:0000313" key="4">
    <source>
        <dbReference type="Proteomes" id="UP000503441"/>
    </source>
</evidence>
<accession>A0ABX6JYR0</accession>
<proteinExistence type="predicted"/>
<evidence type="ECO:0000313" key="3">
    <source>
        <dbReference type="EMBL" id="QIM19436.1"/>
    </source>
</evidence>